<evidence type="ECO:0000256" key="2">
    <source>
        <dbReference type="ARBA" id="ARBA00023172"/>
    </source>
</evidence>
<gene>
    <name evidence="5" type="ORF">H9628_11025</name>
</gene>
<dbReference type="Proteomes" id="UP000626242">
    <property type="component" value="Unassembled WGS sequence"/>
</dbReference>
<evidence type="ECO:0000256" key="3">
    <source>
        <dbReference type="ARBA" id="ARBA00023204"/>
    </source>
</evidence>
<name>A0ABR8WQ42_9FLAO</name>
<dbReference type="SUPFAM" id="SSF50249">
    <property type="entry name" value="Nucleic acid-binding proteins"/>
    <property type="match status" value="1"/>
</dbReference>
<reference evidence="5 6" key="1">
    <citation type="submission" date="2020-08" db="EMBL/GenBank/DDBJ databases">
        <title>A Genomic Blueprint of the Chicken Gut Microbiome.</title>
        <authorList>
            <person name="Gilroy R."/>
            <person name="Ravi A."/>
            <person name="Getino M."/>
            <person name="Pursley I."/>
            <person name="Horton D.L."/>
            <person name="Alikhan N.-F."/>
            <person name="Baker D."/>
            <person name="Gharbi K."/>
            <person name="Hall N."/>
            <person name="Watson M."/>
            <person name="Adriaenssens E.M."/>
            <person name="Foster-Nyarko E."/>
            <person name="Jarju S."/>
            <person name="Secka A."/>
            <person name="Antonio M."/>
            <person name="Oren A."/>
            <person name="Chaudhuri R."/>
            <person name="La Ragione R.M."/>
            <person name="Hildebrand F."/>
            <person name="Pallen M.J."/>
        </authorList>
    </citation>
    <scope>NUCLEOTIDE SEQUENCE [LARGE SCALE GENOMIC DNA]</scope>
    <source>
        <strain evidence="5 6">Sa1CVA4</strain>
    </source>
</reference>
<dbReference type="Pfam" id="PF11967">
    <property type="entry name" value="RecO_N"/>
    <property type="match status" value="1"/>
</dbReference>
<evidence type="ECO:0000259" key="4">
    <source>
        <dbReference type="Pfam" id="PF11967"/>
    </source>
</evidence>
<sequence length="229" mass="26378">MQNVNCFLLSYVKFGDNDAILHCFSEESGYQSFFAKGLYSSRNKKKAYLFPLNRLSITILAKKTGGGMPNVSKIEMLERDYDFSDVKTNTVLLFVSDFLNQVLRDETHRNSAFFEIQTFLRELYKGNAGSYPAFIFKILAQQGLSPLPSNGHFLDPEAGNFSIEQSHSFFDEEISAVWKHFTEAEDIYSVTLKRSLRRQFLDSVMLYYKLHFAGFTVPNSLDIIQQIYE</sequence>
<dbReference type="PANTHER" id="PTHR33991:SF1">
    <property type="entry name" value="DNA REPAIR PROTEIN RECO"/>
    <property type="match status" value="1"/>
</dbReference>
<dbReference type="PANTHER" id="PTHR33991">
    <property type="entry name" value="DNA REPAIR PROTEIN RECO"/>
    <property type="match status" value="1"/>
</dbReference>
<keyword evidence="6" id="KW-1185">Reference proteome</keyword>
<evidence type="ECO:0000313" key="5">
    <source>
        <dbReference type="EMBL" id="MBD8019002.1"/>
    </source>
</evidence>
<keyword evidence="1" id="KW-0227">DNA damage</keyword>
<dbReference type="InterPro" id="IPR022572">
    <property type="entry name" value="DNA_rep/recomb_RecO_N"/>
</dbReference>
<dbReference type="InterPro" id="IPR012340">
    <property type="entry name" value="NA-bd_OB-fold"/>
</dbReference>
<evidence type="ECO:0000256" key="1">
    <source>
        <dbReference type="ARBA" id="ARBA00022763"/>
    </source>
</evidence>
<dbReference type="Gene3D" id="2.40.50.140">
    <property type="entry name" value="Nucleic acid-binding proteins"/>
    <property type="match status" value="1"/>
</dbReference>
<dbReference type="RefSeq" id="WP_251834195.1">
    <property type="nucleotide sequence ID" value="NZ_JACSPS010000004.1"/>
</dbReference>
<dbReference type="InterPro" id="IPR003717">
    <property type="entry name" value="RecO"/>
</dbReference>
<evidence type="ECO:0000313" key="6">
    <source>
        <dbReference type="Proteomes" id="UP000626242"/>
    </source>
</evidence>
<feature type="domain" description="DNA replication/recombination mediator RecO N-terminal" evidence="4">
    <location>
        <begin position="3"/>
        <end position="77"/>
    </location>
</feature>
<dbReference type="EMBL" id="JACSPS010000004">
    <property type="protein sequence ID" value="MBD8019002.1"/>
    <property type="molecule type" value="Genomic_DNA"/>
</dbReference>
<accession>A0ABR8WQ42</accession>
<organism evidence="5 6">
    <name type="scientific">Kaistella pullorum</name>
    <dbReference type="NCBI Taxonomy" id="2763074"/>
    <lineage>
        <taxon>Bacteria</taxon>
        <taxon>Pseudomonadati</taxon>
        <taxon>Bacteroidota</taxon>
        <taxon>Flavobacteriia</taxon>
        <taxon>Flavobacteriales</taxon>
        <taxon>Weeksellaceae</taxon>
        <taxon>Chryseobacterium group</taxon>
        <taxon>Kaistella</taxon>
    </lineage>
</organism>
<protein>
    <submittedName>
        <fullName evidence="5">Recombination protein O N-terminal domain-containing protein</fullName>
    </submittedName>
</protein>
<keyword evidence="3" id="KW-0234">DNA repair</keyword>
<comment type="caution">
    <text evidence="5">The sequence shown here is derived from an EMBL/GenBank/DDBJ whole genome shotgun (WGS) entry which is preliminary data.</text>
</comment>
<proteinExistence type="predicted"/>
<keyword evidence="2" id="KW-0233">DNA recombination</keyword>